<dbReference type="SUPFAM" id="SSF47986">
    <property type="entry name" value="DEATH domain"/>
    <property type="match status" value="3"/>
</dbReference>
<dbReference type="InterPro" id="IPR027417">
    <property type="entry name" value="P-loop_NTPase"/>
</dbReference>
<dbReference type="InterPro" id="IPR011990">
    <property type="entry name" value="TPR-like_helical_dom_sf"/>
</dbReference>
<feature type="repeat" description="TPR" evidence="1">
    <location>
        <begin position="958"/>
        <end position="991"/>
    </location>
</feature>
<dbReference type="Gene3D" id="1.10.533.10">
    <property type="entry name" value="Death Domain, Fas"/>
    <property type="match status" value="3"/>
</dbReference>
<dbReference type="Pfam" id="PF13424">
    <property type="entry name" value="TPR_12"/>
    <property type="match status" value="1"/>
</dbReference>
<dbReference type="SMART" id="SM00028">
    <property type="entry name" value="TPR"/>
    <property type="match status" value="3"/>
</dbReference>
<feature type="domain" description="Death" evidence="3">
    <location>
        <begin position="105"/>
        <end position="171"/>
    </location>
</feature>
<sequence>MRLIPNWRRLASKLKVDSDDIRRLEQYHHFSPTIRLFEYLEQNQPDLTMRHLKDAFLEIKRNDLFGSLTTEASFDDSEKVKDVIKAGLLDEIALALDGSSLILSNWKTLAVSLGVSREACRELERQSMESPTGKLFQYLATSVPEMKLSSLKEALRSVERKDLINFLQEQNIGDDELLKNVIIPGSELYEKMTQELNCEGPCIKNWTHVASKLEIPSDVYQNFADFKQTRKSPTKEILEWVAARFPEKTLSDVAKALDEIQRNDAIQIISKHYPVTVDSALEQLSCSFQENFTMPDPTGQVLHTGHKRAEHGSRLSQDVEVKKGLGCYRGLPDRTILVGRDDVCEDIVNALSSEKAVEIFAPPGYGKTSVVIEVAHRMIEGGKFVAYVKPRGFNCVEDLASKIVEAFGFFPGENPISEVFHSISSMKRKNGLLIIENIDNLLHLEDQVSNYDYHQELKSKNYFKKTCGKYTKNDFLTFLKDIGQTSKIQLILTSRETYHFSSYFPTKLIDLKPLNEEDSASMFTKCDESLDDDVIGDLVRVSGGIPRLICTLISTLIKENPQMLAQRLSTSSPSALVKELSPDFLADEDRIDKCLEICFDRLSKENQKILVVTSAFPYRFTKEQFENVFGSSVVDDLQTCLNCLKQKSLLHYDKRSCQYFFDRFIRDFYSLKPDHVEAKSTFIRHYSYLAVTLCETFLTKDCKSAIDQYRSEKDNIREAMTCCGDDHSELDQSVRERCIKALNKAAVFLAKVMRKQEFQSLFCKLAYLCRSHMHLYSACLTNIGMKIVASCTCTPHICSRALSQAKEILIEANDIHSTLTNVKDTTRAQCLSKLGFCYVREGRIAEGYGYLNNALKLRKKRTEELKKGKDHVMLAACYNDLAASQMVQRNHMLAISTRVVNVLPVYEKILGDHPFTATTLNWIGNSYHALGNYDNAIRYNRISLSIRKQMLGEHQETARSLYDLGVAYSAKEKYETALKFLEKAVNLQEKVLDTQDELIHTHQAMSIALRGLGRTKEAEEEMNRARESAKKADSLQSPLDKLKTQERG</sequence>
<evidence type="ECO:0000259" key="3">
    <source>
        <dbReference type="PROSITE" id="PS50017"/>
    </source>
</evidence>
<dbReference type="InterPro" id="IPR011029">
    <property type="entry name" value="DEATH-like_dom_sf"/>
</dbReference>
<proteinExistence type="predicted"/>
<dbReference type="PANTHER" id="PTHR47691:SF3">
    <property type="entry name" value="HTH-TYPE TRANSCRIPTIONAL REGULATOR RV0890C-RELATED"/>
    <property type="match status" value="1"/>
</dbReference>
<dbReference type="GO" id="GO:0007165">
    <property type="term" value="P:signal transduction"/>
    <property type="evidence" value="ECO:0007669"/>
    <property type="project" value="InterPro"/>
</dbReference>
<dbReference type="InterPro" id="IPR000488">
    <property type="entry name" value="Death_dom"/>
</dbReference>
<feature type="domain" description="Death" evidence="3">
    <location>
        <begin position="6"/>
        <end position="72"/>
    </location>
</feature>
<dbReference type="SUPFAM" id="SSF48452">
    <property type="entry name" value="TPR-like"/>
    <property type="match status" value="2"/>
</dbReference>
<evidence type="ECO:0000256" key="2">
    <source>
        <dbReference type="SAM" id="MobiDB-lite"/>
    </source>
</evidence>
<dbReference type="Gene3D" id="1.25.40.10">
    <property type="entry name" value="Tetratricopeptide repeat domain"/>
    <property type="match status" value="2"/>
</dbReference>
<accession>A0A2B4S9M4</accession>
<dbReference type="PANTHER" id="PTHR47691">
    <property type="entry name" value="REGULATOR-RELATED"/>
    <property type="match status" value="1"/>
</dbReference>
<dbReference type="AlphaFoldDB" id="A0A2B4S9M4"/>
<dbReference type="Gene3D" id="3.40.50.300">
    <property type="entry name" value="P-loop containing nucleotide triphosphate hydrolases"/>
    <property type="match status" value="1"/>
</dbReference>
<dbReference type="InterPro" id="IPR019734">
    <property type="entry name" value="TPR_rpt"/>
</dbReference>
<gene>
    <name evidence="4" type="ORF">AWC38_SpisGene8751</name>
</gene>
<comment type="caution">
    <text evidence="4">The sequence shown here is derived from an EMBL/GenBank/DDBJ whole genome shotgun (WGS) entry which is preliminary data.</text>
</comment>
<evidence type="ECO:0000313" key="4">
    <source>
        <dbReference type="EMBL" id="PFX26581.1"/>
    </source>
</evidence>
<name>A0A2B4S9M4_STYPI</name>
<feature type="region of interest" description="Disordered" evidence="2">
    <location>
        <begin position="1015"/>
        <end position="1048"/>
    </location>
</feature>
<reference evidence="5" key="1">
    <citation type="journal article" date="2017" name="bioRxiv">
        <title>Comparative analysis of the genomes of Stylophora pistillata and Acropora digitifera provides evidence for extensive differences between species of corals.</title>
        <authorList>
            <person name="Voolstra C.R."/>
            <person name="Li Y."/>
            <person name="Liew Y.J."/>
            <person name="Baumgarten S."/>
            <person name="Zoccola D."/>
            <person name="Flot J.-F."/>
            <person name="Tambutte S."/>
            <person name="Allemand D."/>
            <person name="Aranda M."/>
        </authorList>
    </citation>
    <scope>NUCLEOTIDE SEQUENCE [LARGE SCALE GENOMIC DNA]</scope>
</reference>
<dbReference type="Proteomes" id="UP000225706">
    <property type="component" value="Unassembled WGS sequence"/>
</dbReference>
<keyword evidence="1" id="KW-0802">TPR repeat</keyword>
<dbReference type="Pfam" id="PF00531">
    <property type="entry name" value="Death"/>
    <property type="match status" value="3"/>
</dbReference>
<dbReference type="PROSITE" id="PS50017">
    <property type="entry name" value="DEATH_DOMAIN"/>
    <property type="match status" value="3"/>
</dbReference>
<feature type="compositionally biased region" description="Basic and acidic residues" evidence="2">
    <location>
        <begin position="1015"/>
        <end position="1033"/>
    </location>
</feature>
<evidence type="ECO:0000313" key="5">
    <source>
        <dbReference type="Proteomes" id="UP000225706"/>
    </source>
</evidence>
<keyword evidence="5" id="KW-1185">Reference proteome</keyword>
<dbReference type="OrthoDB" id="5953971at2759"/>
<protein>
    <submittedName>
        <fullName evidence="4">Kinesin light chain</fullName>
    </submittedName>
</protein>
<organism evidence="4 5">
    <name type="scientific">Stylophora pistillata</name>
    <name type="common">Smooth cauliflower coral</name>
    <dbReference type="NCBI Taxonomy" id="50429"/>
    <lineage>
        <taxon>Eukaryota</taxon>
        <taxon>Metazoa</taxon>
        <taxon>Cnidaria</taxon>
        <taxon>Anthozoa</taxon>
        <taxon>Hexacorallia</taxon>
        <taxon>Scleractinia</taxon>
        <taxon>Astrocoeniina</taxon>
        <taxon>Pocilloporidae</taxon>
        <taxon>Stylophora</taxon>
    </lineage>
</organism>
<dbReference type="EMBL" id="LSMT01000123">
    <property type="protein sequence ID" value="PFX26581.1"/>
    <property type="molecule type" value="Genomic_DNA"/>
</dbReference>
<dbReference type="CDD" id="cd01670">
    <property type="entry name" value="Death"/>
    <property type="match status" value="1"/>
</dbReference>
<dbReference type="SUPFAM" id="SSF52540">
    <property type="entry name" value="P-loop containing nucleoside triphosphate hydrolases"/>
    <property type="match status" value="1"/>
</dbReference>
<evidence type="ECO:0000256" key="1">
    <source>
        <dbReference type="PROSITE-ProRule" id="PRU00339"/>
    </source>
</evidence>
<feature type="domain" description="Death" evidence="3">
    <location>
        <begin position="205"/>
        <end position="273"/>
    </location>
</feature>
<dbReference type="PROSITE" id="PS50005">
    <property type="entry name" value="TPR"/>
    <property type="match status" value="1"/>
</dbReference>